<feature type="signal peptide" evidence="2">
    <location>
        <begin position="1"/>
        <end position="25"/>
    </location>
</feature>
<keyword evidence="5" id="KW-1185">Reference proteome</keyword>
<protein>
    <submittedName>
        <fullName evidence="4">Thermonuclease family protein</fullName>
    </submittedName>
</protein>
<evidence type="ECO:0000259" key="3">
    <source>
        <dbReference type="SMART" id="SM00318"/>
    </source>
</evidence>
<evidence type="ECO:0000313" key="4">
    <source>
        <dbReference type="EMBL" id="MDX6806804.1"/>
    </source>
</evidence>
<feature type="region of interest" description="Disordered" evidence="1">
    <location>
        <begin position="234"/>
        <end position="260"/>
    </location>
</feature>
<name>A0ABU4RPQ4_9HYPH</name>
<gene>
    <name evidence="4" type="ORF">SCD90_12080</name>
</gene>
<keyword evidence="2" id="KW-0732">Signal</keyword>
<feature type="domain" description="TNase-like" evidence="3">
    <location>
        <begin position="32"/>
        <end position="149"/>
    </location>
</feature>
<feature type="chain" id="PRO_5046511543" evidence="2">
    <location>
        <begin position="26"/>
        <end position="260"/>
    </location>
</feature>
<organism evidence="4 5">
    <name type="scientific">Terrihabitans rhizophilus</name>
    <dbReference type="NCBI Taxonomy" id="3092662"/>
    <lineage>
        <taxon>Bacteria</taxon>
        <taxon>Pseudomonadati</taxon>
        <taxon>Pseudomonadota</taxon>
        <taxon>Alphaproteobacteria</taxon>
        <taxon>Hyphomicrobiales</taxon>
        <taxon>Terrihabitans</taxon>
    </lineage>
</organism>
<proteinExistence type="predicted"/>
<reference evidence="4 5" key="1">
    <citation type="submission" date="2023-11" db="EMBL/GenBank/DDBJ databases">
        <authorList>
            <person name="Bao R."/>
        </authorList>
    </citation>
    <scope>NUCLEOTIDE SEQUENCE [LARGE SCALE GENOMIC DNA]</scope>
    <source>
        <strain evidence="4 5">PJ23</strain>
    </source>
</reference>
<accession>A0ABU4RPQ4</accession>
<sequence length="260" mass="27348">MSPRCTSFLLCLLPAAPGLFGQAMAADCLPAVQEVVHGDRAVAGDLFVARDGRTVRLAGYIGGPGSKERLQQLVAGQKLGLRPLSRPLDRWGRTTAYVETSGTTPVPLAEVLIAEGLGHAAETGRPSCLDAPLAAEARARGAGLGIWSGSGTGIVSPADLDALTDQMGQHIVAEGRLASGRALRGRVYLNFARYWQSALSVVFSEADWAAMAPGVAPESLAGRRVRVRGWLEWRGGPSIQPDPSEPVEPIDGRPLAAVER</sequence>
<dbReference type="InterPro" id="IPR035437">
    <property type="entry name" value="SNase_OB-fold_sf"/>
</dbReference>
<dbReference type="EMBL" id="JAXAFJ010000007">
    <property type="protein sequence ID" value="MDX6806804.1"/>
    <property type="molecule type" value="Genomic_DNA"/>
</dbReference>
<dbReference type="InterPro" id="IPR016071">
    <property type="entry name" value="Staphylococal_nuclease_OB-fold"/>
</dbReference>
<comment type="caution">
    <text evidence="4">The sequence shown here is derived from an EMBL/GenBank/DDBJ whole genome shotgun (WGS) entry which is preliminary data.</text>
</comment>
<evidence type="ECO:0000256" key="2">
    <source>
        <dbReference type="SAM" id="SignalP"/>
    </source>
</evidence>
<dbReference type="Gene3D" id="2.40.50.90">
    <property type="match status" value="1"/>
</dbReference>
<evidence type="ECO:0000313" key="5">
    <source>
        <dbReference type="Proteomes" id="UP001274321"/>
    </source>
</evidence>
<dbReference type="SUPFAM" id="SSF50199">
    <property type="entry name" value="Staphylococcal nuclease"/>
    <property type="match status" value="1"/>
</dbReference>
<dbReference type="Pfam" id="PF00565">
    <property type="entry name" value="SNase"/>
    <property type="match status" value="1"/>
</dbReference>
<dbReference type="SMART" id="SM00318">
    <property type="entry name" value="SNc"/>
    <property type="match status" value="1"/>
</dbReference>
<dbReference type="RefSeq" id="WP_319844931.1">
    <property type="nucleotide sequence ID" value="NZ_JAXAFJ010000007.1"/>
</dbReference>
<evidence type="ECO:0000256" key="1">
    <source>
        <dbReference type="SAM" id="MobiDB-lite"/>
    </source>
</evidence>
<dbReference type="Proteomes" id="UP001274321">
    <property type="component" value="Unassembled WGS sequence"/>
</dbReference>